<dbReference type="Proteomes" id="UP000008984">
    <property type="component" value="Unassembled WGS sequence"/>
</dbReference>
<dbReference type="Gene3D" id="4.10.240.10">
    <property type="entry name" value="Zn(2)-C6 fungal-type DNA-binding domain"/>
    <property type="match status" value="1"/>
</dbReference>
<dbReference type="EMBL" id="GL985058">
    <property type="protein sequence ID" value="EGR51473.1"/>
    <property type="molecule type" value="Genomic_DNA"/>
</dbReference>
<dbReference type="CDD" id="cd00067">
    <property type="entry name" value="GAL4"/>
    <property type="match status" value="1"/>
</dbReference>
<feature type="compositionally biased region" description="Polar residues" evidence="5">
    <location>
        <begin position="41"/>
        <end position="62"/>
    </location>
</feature>
<dbReference type="GO" id="GO:0005634">
    <property type="term" value="C:nucleus"/>
    <property type="evidence" value="ECO:0007669"/>
    <property type="project" value="TreeGrafter"/>
</dbReference>
<dbReference type="GeneID" id="18482879"/>
<dbReference type="PANTHER" id="PTHR47424">
    <property type="entry name" value="REGULATORY PROTEIN GAL4"/>
    <property type="match status" value="1"/>
</dbReference>
<dbReference type="InterPro" id="IPR001138">
    <property type="entry name" value="Zn2Cys6_DnaBD"/>
</dbReference>
<evidence type="ECO:0000313" key="8">
    <source>
        <dbReference type="Proteomes" id="UP000008984"/>
    </source>
</evidence>
<evidence type="ECO:0000313" key="7">
    <source>
        <dbReference type="EMBL" id="EGR51473.1"/>
    </source>
</evidence>
<dbReference type="OrthoDB" id="4150019at2759"/>
<dbReference type="PROSITE" id="PS00463">
    <property type="entry name" value="ZN2_CY6_FUNGAL_1"/>
    <property type="match status" value="1"/>
</dbReference>
<feature type="region of interest" description="Disordered" evidence="5">
    <location>
        <begin position="28"/>
        <end position="72"/>
    </location>
</feature>
<name>G0RCA2_HYPJQ</name>
<dbReference type="STRING" id="431241.G0RCA2"/>
<keyword evidence="1" id="KW-0805">Transcription regulation</keyword>
<feature type="compositionally biased region" description="Low complexity" evidence="5">
    <location>
        <begin position="118"/>
        <end position="151"/>
    </location>
</feature>
<dbReference type="AlphaFoldDB" id="G0RCA2"/>
<proteinExistence type="predicted"/>
<keyword evidence="3" id="KW-0804">Transcription</keyword>
<dbReference type="InterPro" id="IPR051127">
    <property type="entry name" value="Fungal_SecMet_Regulators"/>
</dbReference>
<evidence type="ECO:0000256" key="2">
    <source>
        <dbReference type="ARBA" id="ARBA00023125"/>
    </source>
</evidence>
<evidence type="ECO:0000259" key="6">
    <source>
        <dbReference type="PROSITE" id="PS50048"/>
    </source>
</evidence>
<feature type="domain" description="Zn(2)-C6 fungal-type" evidence="6">
    <location>
        <begin position="81"/>
        <end position="114"/>
    </location>
</feature>
<dbReference type="RefSeq" id="XP_006962953.1">
    <property type="nucleotide sequence ID" value="XM_006962891.1"/>
</dbReference>
<evidence type="ECO:0000256" key="4">
    <source>
        <dbReference type="ARBA" id="ARBA00023242"/>
    </source>
</evidence>
<reference evidence="7 8" key="1">
    <citation type="journal article" date="2008" name="Nat. Biotechnol.">
        <title>Genome sequencing and analysis of the biomass-degrading fungus Trichoderma reesei (syn. Hypocrea jecorina).</title>
        <authorList>
            <person name="Martinez D."/>
            <person name="Berka R.M."/>
            <person name="Henrissat B."/>
            <person name="Saloheimo M."/>
            <person name="Arvas M."/>
            <person name="Baker S.E."/>
            <person name="Chapman J."/>
            <person name="Chertkov O."/>
            <person name="Coutinho P.M."/>
            <person name="Cullen D."/>
            <person name="Danchin E.G."/>
            <person name="Grigoriev I.V."/>
            <person name="Harris P."/>
            <person name="Jackson M."/>
            <person name="Kubicek C.P."/>
            <person name="Han C.S."/>
            <person name="Ho I."/>
            <person name="Larrondo L.F."/>
            <person name="de Leon A.L."/>
            <person name="Magnuson J.K."/>
            <person name="Merino S."/>
            <person name="Misra M."/>
            <person name="Nelson B."/>
            <person name="Putnam N."/>
            <person name="Robbertse B."/>
            <person name="Salamov A.A."/>
            <person name="Schmoll M."/>
            <person name="Terry A."/>
            <person name="Thayer N."/>
            <person name="Westerholm-Parvinen A."/>
            <person name="Schoch C.L."/>
            <person name="Yao J."/>
            <person name="Barabote R."/>
            <person name="Nelson M.A."/>
            <person name="Detter C."/>
            <person name="Bruce D."/>
            <person name="Kuske C.R."/>
            <person name="Xie G."/>
            <person name="Richardson P."/>
            <person name="Rokhsar D.S."/>
            <person name="Lucas S.M."/>
            <person name="Rubin E.M."/>
            <person name="Dunn-Coleman N."/>
            <person name="Ward M."/>
            <person name="Brettin T.S."/>
        </authorList>
    </citation>
    <scope>NUCLEOTIDE SEQUENCE [LARGE SCALE GENOMIC DNA]</scope>
    <source>
        <strain evidence="7 8">QM6a</strain>
    </source>
</reference>
<feature type="region of interest" description="Disordered" evidence="5">
    <location>
        <begin position="118"/>
        <end position="182"/>
    </location>
</feature>
<dbReference type="GO" id="GO:0000435">
    <property type="term" value="P:positive regulation of transcription from RNA polymerase II promoter by galactose"/>
    <property type="evidence" value="ECO:0007669"/>
    <property type="project" value="TreeGrafter"/>
</dbReference>
<dbReference type="SMART" id="SM00066">
    <property type="entry name" value="GAL4"/>
    <property type="match status" value="1"/>
</dbReference>
<sequence length="407" mass="44308">MHHGQSAMPPPKSPSGSLRGIQDSAMAASMRGNPPHYLKRSFSTPTVGGATPSSFLESQSLAPQMGEKKRNKLGYHRTSIACGHCRRRKIRCIISTEDQNRCVNCIRLKKECSFHPVDQQQPYDQKQPPQTPGSSSTVTASSSPAISRGSSVDQGLQRHHYPSMPVASVPSMGNPAIQTPQGEFFPPDMEVSSNNVPPGPSYGIGESPSTGWMTTDTNSDTMAKPRDPNAIWRPFPTEVPIPVGGPLSPYANPSASSTTWTNSNYATGSDITWNSNSMPPPPRSMSFSGEMLGSQGTPHYYPVPHQNQIYDRQSQQFTPIYGGVPVGGTDEGIEHAIDPAIMGGSVQSSTPIAWQQQQQQQQHQQQQQARTQTQQPQPQLMSQQIPDTQGGAYRPWGEYGEGDRSHM</sequence>
<evidence type="ECO:0000256" key="5">
    <source>
        <dbReference type="SAM" id="MobiDB-lite"/>
    </source>
</evidence>
<dbReference type="eggNOG" id="ENOG502S404">
    <property type="taxonomic scope" value="Eukaryota"/>
</dbReference>
<keyword evidence="8" id="KW-1185">Reference proteome</keyword>
<dbReference type="PROSITE" id="PS50048">
    <property type="entry name" value="ZN2_CY6_FUNGAL_2"/>
    <property type="match status" value="1"/>
</dbReference>
<dbReference type="GO" id="GO:0000981">
    <property type="term" value="F:DNA-binding transcription factor activity, RNA polymerase II-specific"/>
    <property type="evidence" value="ECO:0007669"/>
    <property type="project" value="InterPro"/>
</dbReference>
<keyword evidence="2" id="KW-0238">DNA-binding</keyword>
<feature type="region of interest" description="Disordered" evidence="5">
    <location>
        <begin position="343"/>
        <end position="407"/>
    </location>
</feature>
<dbReference type="Pfam" id="PF00172">
    <property type="entry name" value="Zn_clus"/>
    <property type="match status" value="1"/>
</dbReference>
<dbReference type="GO" id="GO:0008270">
    <property type="term" value="F:zinc ion binding"/>
    <property type="evidence" value="ECO:0007669"/>
    <property type="project" value="InterPro"/>
</dbReference>
<dbReference type="GO" id="GO:0000978">
    <property type="term" value="F:RNA polymerase II cis-regulatory region sequence-specific DNA binding"/>
    <property type="evidence" value="ECO:0007669"/>
    <property type="project" value="TreeGrafter"/>
</dbReference>
<evidence type="ECO:0000256" key="3">
    <source>
        <dbReference type="ARBA" id="ARBA00023163"/>
    </source>
</evidence>
<dbReference type="KEGG" id="tre:TRIREDRAFT_120430"/>
<dbReference type="SUPFAM" id="SSF57701">
    <property type="entry name" value="Zn2/Cys6 DNA-binding domain"/>
    <property type="match status" value="1"/>
</dbReference>
<dbReference type="InterPro" id="IPR036864">
    <property type="entry name" value="Zn2-C6_fun-type_DNA-bd_sf"/>
</dbReference>
<organism evidence="8">
    <name type="scientific">Hypocrea jecorina (strain QM6a)</name>
    <name type="common">Trichoderma reesei</name>
    <dbReference type="NCBI Taxonomy" id="431241"/>
    <lineage>
        <taxon>Eukaryota</taxon>
        <taxon>Fungi</taxon>
        <taxon>Dikarya</taxon>
        <taxon>Ascomycota</taxon>
        <taxon>Pezizomycotina</taxon>
        <taxon>Sordariomycetes</taxon>
        <taxon>Hypocreomycetidae</taxon>
        <taxon>Hypocreales</taxon>
        <taxon>Hypocreaceae</taxon>
        <taxon>Trichoderma</taxon>
    </lineage>
</organism>
<keyword evidence="4" id="KW-0539">Nucleus</keyword>
<gene>
    <name evidence="7" type="ORF">TRIREDRAFT_120430</name>
</gene>
<feature type="compositionally biased region" description="Polar residues" evidence="5">
    <location>
        <begin position="345"/>
        <end position="354"/>
    </location>
</feature>
<dbReference type="HOGENOM" id="CLU_030994_0_0_1"/>
<dbReference type="VEuPathDB" id="FungiDB:TRIREDRAFT_120430"/>
<feature type="compositionally biased region" description="Low complexity" evidence="5">
    <location>
        <begin position="355"/>
        <end position="384"/>
    </location>
</feature>
<protein>
    <submittedName>
        <fullName evidence="7">Predicted protein</fullName>
    </submittedName>
</protein>
<evidence type="ECO:0000256" key="1">
    <source>
        <dbReference type="ARBA" id="ARBA00023015"/>
    </source>
</evidence>
<accession>G0RCA2</accession>
<dbReference type="PANTHER" id="PTHR47424:SF3">
    <property type="entry name" value="REGULATORY PROTEIN GAL4"/>
    <property type="match status" value="1"/>
</dbReference>
<feature type="region of interest" description="Disordered" evidence="5">
    <location>
        <begin position="1"/>
        <end position="20"/>
    </location>
</feature>